<accession>A0A5Q0TCK0</accession>
<feature type="transmembrane region" description="Helical" evidence="1">
    <location>
        <begin position="31"/>
        <end position="58"/>
    </location>
</feature>
<keyword evidence="1" id="KW-1133">Transmembrane helix</keyword>
<gene>
    <name evidence="2" type="ORF">GFB47_02495</name>
</gene>
<sequence length="148" mass="17626">MPIISVKCVNPEQLVYRRHHFHYQDTAIPHIIALIFFLVLNWVIVVSLSPLLLSLLLIQLSFKLYFDSDRFDFEWQDNCASYPLESLFVPVKSVQTELRMWLIQIRLEGKVIHLWRHQFSDPDYRRLLVLLTQESAHNVGRLEIKKEP</sequence>
<dbReference type="RefSeq" id="WP_153446289.1">
    <property type="nucleotide sequence ID" value="NZ_CP045699.1"/>
</dbReference>
<keyword evidence="1" id="KW-0812">Transmembrane</keyword>
<keyword evidence="3" id="KW-1185">Reference proteome</keyword>
<keyword evidence="1" id="KW-0472">Membrane</keyword>
<proteinExistence type="predicted"/>
<name>A0A5Q0TCK0_9VIBR</name>
<dbReference type="AlphaFoldDB" id="A0A5Q0TCK0"/>
<organism evidence="2 3">
    <name type="scientific">Vibrio algicola</name>
    <dbReference type="NCBI Taxonomy" id="2662262"/>
    <lineage>
        <taxon>Bacteria</taxon>
        <taxon>Pseudomonadati</taxon>
        <taxon>Pseudomonadota</taxon>
        <taxon>Gammaproteobacteria</taxon>
        <taxon>Vibrionales</taxon>
        <taxon>Vibrionaceae</taxon>
        <taxon>Vibrio</taxon>
    </lineage>
</organism>
<evidence type="ECO:0000313" key="2">
    <source>
        <dbReference type="EMBL" id="QGA64381.1"/>
    </source>
</evidence>
<dbReference type="EMBL" id="CP045699">
    <property type="protein sequence ID" value="QGA64381.1"/>
    <property type="molecule type" value="Genomic_DNA"/>
</dbReference>
<evidence type="ECO:0000256" key="1">
    <source>
        <dbReference type="SAM" id="Phobius"/>
    </source>
</evidence>
<reference evidence="2 3" key="1">
    <citation type="submission" date="2019-10" db="EMBL/GenBank/DDBJ databases">
        <title>Vibrio sp. nov., isolated from Coralline algae surface.</title>
        <authorList>
            <person name="Geng Y."/>
            <person name="Zhang X."/>
        </authorList>
    </citation>
    <scope>NUCLEOTIDE SEQUENCE [LARGE SCALE GENOMIC DNA]</scope>
    <source>
        <strain evidence="2 3">SM1977</strain>
    </source>
</reference>
<protein>
    <submittedName>
        <fullName evidence="2">Uncharacterized protein</fullName>
    </submittedName>
</protein>
<dbReference type="Proteomes" id="UP000348942">
    <property type="component" value="Chromosome 1"/>
</dbReference>
<evidence type="ECO:0000313" key="3">
    <source>
        <dbReference type="Proteomes" id="UP000348942"/>
    </source>
</evidence>